<dbReference type="EMBL" id="ABCS01000012">
    <property type="protein sequence ID" value="EDM80271.1"/>
    <property type="molecule type" value="Genomic_DNA"/>
</dbReference>
<keyword evidence="4" id="KW-1185">Reference proteome</keyword>
<reference evidence="3 4" key="1">
    <citation type="submission" date="2007-06" db="EMBL/GenBank/DDBJ databases">
        <authorList>
            <person name="Shimkets L."/>
            <person name="Ferriera S."/>
            <person name="Johnson J."/>
            <person name="Kravitz S."/>
            <person name="Beeson K."/>
            <person name="Sutton G."/>
            <person name="Rogers Y.-H."/>
            <person name="Friedman R."/>
            <person name="Frazier M."/>
            <person name="Venter J.C."/>
        </authorList>
    </citation>
    <scope>NUCLEOTIDE SEQUENCE [LARGE SCALE GENOMIC DNA]</scope>
    <source>
        <strain evidence="3 4">SIR-1</strain>
    </source>
</reference>
<evidence type="ECO:0000313" key="3">
    <source>
        <dbReference type="EMBL" id="EDM80271.1"/>
    </source>
</evidence>
<proteinExistence type="predicted"/>
<evidence type="ECO:0000313" key="4">
    <source>
        <dbReference type="Proteomes" id="UP000005801"/>
    </source>
</evidence>
<sequence length="260" mass="27982">MGMNRTLASHRVGHTLLCLGACSALSLACVDSTLPTPSADDETGESEDEATSEDTTESTEDDTTESTEDDTTESTEDDATESTEEDTETDTGFELSPEDLAEIAAIPGELQLIVLGAFDFFEIEQTEPGPLHKCPHPDGVPLGGESGDTPPMLFNCNSGPEGKCIPVIGGGGAGYYDHALWADNIVWQGVDWMRPVDVPHEFRYNVQVVNEGFGYGACEVIAEAWADFDDDAEFSHYSLMGFIDEDGASIFDLVVEDPHE</sequence>
<dbReference type="PROSITE" id="PS51257">
    <property type="entry name" value="PROKAR_LIPOPROTEIN"/>
    <property type="match status" value="1"/>
</dbReference>
<dbReference type="Proteomes" id="UP000005801">
    <property type="component" value="Unassembled WGS sequence"/>
</dbReference>
<protein>
    <submittedName>
        <fullName evidence="3">Uncharacterized protein</fullName>
    </submittedName>
</protein>
<comment type="caution">
    <text evidence="3">The sequence shown here is derived from an EMBL/GenBank/DDBJ whole genome shotgun (WGS) entry which is preliminary data.</text>
</comment>
<feature type="signal peptide" evidence="2">
    <location>
        <begin position="1"/>
        <end position="28"/>
    </location>
</feature>
<name>A6G1K7_9BACT</name>
<evidence type="ECO:0000256" key="2">
    <source>
        <dbReference type="SAM" id="SignalP"/>
    </source>
</evidence>
<accession>A6G1K7</accession>
<keyword evidence="2" id="KW-0732">Signal</keyword>
<feature type="chain" id="PRO_5002697398" evidence="2">
    <location>
        <begin position="29"/>
        <end position="260"/>
    </location>
</feature>
<feature type="compositionally biased region" description="Acidic residues" evidence="1">
    <location>
        <begin position="39"/>
        <end position="94"/>
    </location>
</feature>
<dbReference type="STRING" id="391625.PPSIR1_36512"/>
<gene>
    <name evidence="3" type="ORF">PPSIR1_36512</name>
</gene>
<dbReference type="eggNOG" id="COG4969">
    <property type="taxonomic scope" value="Bacteria"/>
</dbReference>
<evidence type="ECO:0000256" key="1">
    <source>
        <dbReference type="SAM" id="MobiDB-lite"/>
    </source>
</evidence>
<dbReference type="AlphaFoldDB" id="A6G1K7"/>
<feature type="region of interest" description="Disordered" evidence="1">
    <location>
        <begin position="35"/>
        <end position="94"/>
    </location>
</feature>
<organism evidence="3 4">
    <name type="scientific">Plesiocystis pacifica SIR-1</name>
    <dbReference type="NCBI Taxonomy" id="391625"/>
    <lineage>
        <taxon>Bacteria</taxon>
        <taxon>Pseudomonadati</taxon>
        <taxon>Myxococcota</taxon>
        <taxon>Polyangia</taxon>
        <taxon>Nannocystales</taxon>
        <taxon>Nannocystaceae</taxon>
        <taxon>Plesiocystis</taxon>
    </lineage>
</organism>